<name>A0ABT4INE6_9EURY</name>
<comment type="similarity">
    <text evidence="1">Belongs to the short-chain dehydrogenases/reductases (SDR) family.</text>
</comment>
<keyword evidence="2" id="KW-0560">Oxidoreductase</keyword>
<dbReference type="NCBIfam" id="NF005559">
    <property type="entry name" value="PRK07231.1"/>
    <property type="match status" value="1"/>
</dbReference>
<dbReference type="PANTHER" id="PTHR42760">
    <property type="entry name" value="SHORT-CHAIN DEHYDROGENASES/REDUCTASES FAMILY MEMBER"/>
    <property type="match status" value="1"/>
</dbReference>
<dbReference type="PRINTS" id="PR00081">
    <property type="entry name" value="GDHRDH"/>
</dbReference>
<dbReference type="EMBL" id="JAPTGC010000013">
    <property type="protein sequence ID" value="MCZ0863276.1"/>
    <property type="molecule type" value="Genomic_DNA"/>
</dbReference>
<dbReference type="InterPro" id="IPR002347">
    <property type="entry name" value="SDR_fam"/>
</dbReference>
<evidence type="ECO:0000313" key="4">
    <source>
        <dbReference type="EMBL" id="MCZ0863276.1"/>
    </source>
</evidence>
<dbReference type="InterPro" id="IPR036291">
    <property type="entry name" value="NAD(P)-bd_dom_sf"/>
</dbReference>
<proteinExistence type="inferred from homology"/>
<comment type="caution">
    <text evidence="4">The sequence shown here is derived from an EMBL/GenBank/DDBJ whole genome shotgun (WGS) entry which is preliminary data.</text>
</comment>
<dbReference type="RefSeq" id="WP_268923538.1">
    <property type="nucleotide sequence ID" value="NZ_JAPTGC010000013.1"/>
</dbReference>
<accession>A0ABT4INE6</accession>
<evidence type="ECO:0000259" key="3">
    <source>
        <dbReference type="SMART" id="SM00822"/>
    </source>
</evidence>
<keyword evidence="5" id="KW-1185">Reference proteome</keyword>
<dbReference type="Pfam" id="PF13561">
    <property type="entry name" value="adh_short_C2"/>
    <property type="match status" value="1"/>
</dbReference>
<reference evidence="4" key="1">
    <citation type="submission" date="2022-12" db="EMBL/GenBank/DDBJ databases">
        <title>Isolation and characterisation of novel Methanocorpusculum spp. from native Australian herbivores indicates the genus is ancestrally host-associated.</title>
        <authorList>
            <person name="Volmer J.G."/>
            <person name="Soo R.M."/>
            <person name="Evans P.N."/>
            <person name="Hoedt E.C."/>
            <person name="Astorga Alsina A.L."/>
            <person name="Woodcroft B.J."/>
            <person name="Tyson G.W."/>
            <person name="Hugenholtz P."/>
            <person name="Morrison M."/>
        </authorList>
    </citation>
    <scope>NUCLEOTIDE SEQUENCE</scope>
    <source>
        <strain evidence="4">CW153</strain>
    </source>
</reference>
<gene>
    <name evidence="4" type="ORF">O0S09_08455</name>
</gene>
<evidence type="ECO:0000256" key="2">
    <source>
        <dbReference type="ARBA" id="ARBA00023002"/>
    </source>
</evidence>
<dbReference type="PANTHER" id="PTHR42760:SF133">
    <property type="entry name" value="3-OXOACYL-[ACYL-CARRIER-PROTEIN] REDUCTASE"/>
    <property type="match status" value="1"/>
</dbReference>
<dbReference type="SMART" id="SM00822">
    <property type="entry name" value="PKS_KR"/>
    <property type="match status" value="1"/>
</dbReference>
<protein>
    <submittedName>
        <fullName evidence="4">SDR family NAD(P)-dependent oxidoreductase</fullName>
    </submittedName>
</protein>
<dbReference type="Proteomes" id="UP001141336">
    <property type="component" value="Unassembled WGS sequence"/>
</dbReference>
<dbReference type="InterPro" id="IPR057326">
    <property type="entry name" value="KR_dom"/>
</dbReference>
<dbReference type="PRINTS" id="PR00080">
    <property type="entry name" value="SDRFAMILY"/>
</dbReference>
<sequence length="249" mass="25707">MKLQGKTAIITGGSRGIGYAITEAFIREGARVAVCGSRPASAEKAAEKLRAVYPAADILPLGVDVADSSSVSLMVDAVMKKWGRIDILVNNAGVTAAKPITEMSDADFTDMLNINLVGPFLCTREVARVMIAQKGGSIINTSSMVGTYGGRNQTAYSASKFGVNGLTKSCAKELGPFGIRVNAVAPGVVGTDMVAASVTDAMMAAMQAITPLGRMADPKELAGAYVYLASDDASFTTGMILPVDGGIVM</sequence>
<evidence type="ECO:0000256" key="1">
    <source>
        <dbReference type="ARBA" id="ARBA00006484"/>
    </source>
</evidence>
<organism evidence="4 5">
    <name type="scientific">Methanocorpusculum vombati</name>
    <dbReference type="NCBI Taxonomy" id="3002864"/>
    <lineage>
        <taxon>Archaea</taxon>
        <taxon>Methanobacteriati</taxon>
        <taxon>Methanobacteriota</taxon>
        <taxon>Stenosarchaea group</taxon>
        <taxon>Methanomicrobia</taxon>
        <taxon>Methanomicrobiales</taxon>
        <taxon>Methanocorpusculaceae</taxon>
        <taxon>Methanocorpusculum</taxon>
    </lineage>
</organism>
<dbReference type="SUPFAM" id="SSF51735">
    <property type="entry name" value="NAD(P)-binding Rossmann-fold domains"/>
    <property type="match status" value="1"/>
</dbReference>
<evidence type="ECO:0000313" key="5">
    <source>
        <dbReference type="Proteomes" id="UP001141336"/>
    </source>
</evidence>
<feature type="domain" description="Ketoreductase" evidence="3">
    <location>
        <begin position="6"/>
        <end position="187"/>
    </location>
</feature>
<dbReference type="Gene3D" id="3.40.50.720">
    <property type="entry name" value="NAD(P)-binding Rossmann-like Domain"/>
    <property type="match status" value="1"/>
</dbReference>
<dbReference type="NCBIfam" id="NF009466">
    <property type="entry name" value="PRK12826.1-2"/>
    <property type="match status" value="1"/>
</dbReference>